<dbReference type="Pfam" id="PF04892">
    <property type="entry name" value="VanZ"/>
    <property type="match status" value="1"/>
</dbReference>
<keyword evidence="1" id="KW-0472">Membrane</keyword>
<feature type="transmembrane region" description="Helical" evidence="1">
    <location>
        <begin position="122"/>
        <end position="143"/>
    </location>
</feature>
<protein>
    <submittedName>
        <fullName evidence="3">VanZ family protein</fullName>
    </submittedName>
</protein>
<comment type="caution">
    <text evidence="3">The sequence shown here is derived from an EMBL/GenBank/DDBJ whole genome shotgun (WGS) entry which is preliminary data.</text>
</comment>
<organism evidence="3 4">
    <name type="scientific">Cryobacterium ruanii</name>
    <dbReference type="NCBI Taxonomy" id="1259197"/>
    <lineage>
        <taxon>Bacteria</taxon>
        <taxon>Bacillati</taxon>
        <taxon>Actinomycetota</taxon>
        <taxon>Actinomycetes</taxon>
        <taxon>Micrococcales</taxon>
        <taxon>Microbacteriaceae</taxon>
        <taxon>Cryobacterium</taxon>
    </lineage>
</organism>
<feature type="transmembrane region" description="Helical" evidence="1">
    <location>
        <begin position="58"/>
        <end position="83"/>
    </location>
</feature>
<dbReference type="OrthoDB" id="3787741at2"/>
<name>A0A4R9APB9_9MICO</name>
<evidence type="ECO:0000313" key="4">
    <source>
        <dbReference type="Proteomes" id="UP000298154"/>
    </source>
</evidence>
<dbReference type="Proteomes" id="UP000298154">
    <property type="component" value="Unassembled WGS sequence"/>
</dbReference>
<keyword evidence="4" id="KW-1185">Reference proteome</keyword>
<dbReference type="AlphaFoldDB" id="A0A4R9APB9"/>
<dbReference type="InterPro" id="IPR006976">
    <property type="entry name" value="VanZ-like"/>
</dbReference>
<evidence type="ECO:0000313" key="3">
    <source>
        <dbReference type="EMBL" id="TFD66746.1"/>
    </source>
</evidence>
<evidence type="ECO:0000259" key="2">
    <source>
        <dbReference type="Pfam" id="PF04892"/>
    </source>
</evidence>
<keyword evidence="1" id="KW-1133">Transmembrane helix</keyword>
<sequence length="159" mass="17447">MTAIRRYGLFRRTALSFALAYIVALALIAFWPTPVDRGMHGSISLAVLWLHAHGIPTWLNYAAIEFTANIALFVPVGLLLVVLAGPHRWWLGPVVGALVSTLIELGQLVLLPERFATVNDVVANSFGALLGAGVAIVVLRLVLRPRPFRLHLPHHDQPR</sequence>
<feature type="domain" description="VanZ-like" evidence="2">
    <location>
        <begin position="19"/>
        <end position="137"/>
    </location>
</feature>
<reference evidence="3 4" key="1">
    <citation type="submission" date="2019-03" db="EMBL/GenBank/DDBJ databases">
        <title>Genomics of glacier-inhabiting Cryobacterium strains.</title>
        <authorList>
            <person name="Liu Q."/>
            <person name="Xin Y.-H."/>
        </authorList>
    </citation>
    <scope>NUCLEOTIDE SEQUENCE [LARGE SCALE GENOMIC DNA]</scope>
    <source>
        <strain evidence="3 4">Sr36</strain>
    </source>
</reference>
<gene>
    <name evidence="3" type="ORF">E3T47_06115</name>
</gene>
<feature type="transmembrane region" description="Helical" evidence="1">
    <location>
        <begin position="90"/>
        <end position="110"/>
    </location>
</feature>
<dbReference type="RefSeq" id="WP_134555264.1">
    <property type="nucleotide sequence ID" value="NZ_SOHK01000009.1"/>
</dbReference>
<keyword evidence="1" id="KW-0812">Transmembrane</keyword>
<feature type="transmembrane region" description="Helical" evidence="1">
    <location>
        <begin position="12"/>
        <end position="31"/>
    </location>
</feature>
<dbReference type="EMBL" id="SOHK01000009">
    <property type="protein sequence ID" value="TFD66746.1"/>
    <property type="molecule type" value="Genomic_DNA"/>
</dbReference>
<proteinExistence type="predicted"/>
<evidence type="ECO:0000256" key="1">
    <source>
        <dbReference type="SAM" id="Phobius"/>
    </source>
</evidence>
<accession>A0A4R9APB9</accession>